<keyword evidence="2" id="KW-1185">Reference proteome</keyword>
<dbReference type="Proteomes" id="UP000313359">
    <property type="component" value="Unassembled WGS sequence"/>
</dbReference>
<dbReference type="AlphaFoldDB" id="A0A5C2RR31"/>
<reference evidence="1" key="1">
    <citation type="journal article" date="2018" name="Genome Biol. Evol.">
        <title>Genomics and development of Lentinus tigrinus, a white-rot wood-decaying mushroom with dimorphic fruiting bodies.</title>
        <authorList>
            <person name="Wu B."/>
            <person name="Xu Z."/>
            <person name="Knudson A."/>
            <person name="Carlson A."/>
            <person name="Chen N."/>
            <person name="Kovaka S."/>
            <person name="LaButti K."/>
            <person name="Lipzen A."/>
            <person name="Pennachio C."/>
            <person name="Riley R."/>
            <person name="Schakwitz W."/>
            <person name="Umezawa K."/>
            <person name="Ohm R.A."/>
            <person name="Grigoriev I.V."/>
            <person name="Nagy L.G."/>
            <person name="Gibbons J."/>
            <person name="Hibbett D."/>
        </authorList>
    </citation>
    <scope>NUCLEOTIDE SEQUENCE [LARGE SCALE GENOMIC DNA]</scope>
    <source>
        <strain evidence="1">ALCF2SS1-6</strain>
    </source>
</reference>
<name>A0A5C2RR31_9APHY</name>
<proteinExistence type="predicted"/>
<protein>
    <submittedName>
        <fullName evidence="1">Uncharacterized protein</fullName>
    </submittedName>
</protein>
<sequence>MLASRISARVLCSRPPVLICPFHTPRLKGAEAGTRPRPVFAALFDFNFIIPPRKFKLPTSVASCTSVSWFWRVHGRCPTRLLVSEPLGMCRPPYHSVSLSLHRAARLPSYHHDMAAASGVGGGSRSWLSCPFFADILVLLSLLPSCVAVAIRRSPHRVMVPSLRGSGDIDVKGSQIRVGEAIAPVSPSLWNSVRRVGSARDVGGLVV</sequence>
<organism evidence="1 2">
    <name type="scientific">Lentinus tigrinus ALCF2SS1-6</name>
    <dbReference type="NCBI Taxonomy" id="1328759"/>
    <lineage>
        <taxon>Eukaryota</taxon>
        <taxon>Fungi</taxon>
        <taxon>Dikarya</taxon>
        <taxon>Basidiomycota</taxon>
        <taxon>Agaricomycotina</taxon>
        <taxon>Agaricomycetes</taxon>
        <taxon>Polyporales</taxon>
        <taxon>Polyporaceae</taxon>
        <taxon>Lentinus</taxon>
    </lineage>
</organism>
<gene>
    <name evidence="1" type="ORF">L227DRAFT_427163</name>
</gene>
<evidence type="ECO:0000313" key="1">
    <source>
        <dbReference type="EMBL" id="RPD52887.1"/>
    </source>
</evidence>
<evidence type="ECO:0000313" key="2">
    <source>
        <dbReference type="Proteomes" id="UP000313359"/>
    </source>
</evidence>
<accession>A0A5C2RR31</accession>
<dbReference type="EMBL" id="ML122336">
    <property type="protein sequence ID" value="RPD52887.1"/>
    <property type="molecule type" value="Genomic_DNA"/>
</dbReference>